<reference evidence="1 2" key="1">
    <citation type="submission" date="2022-07" db="EMBL/GenBank/DDBJ databases">
        <title>Degradation activity of malathion, p-nitrophenol and potential low-temperature adaptation strategy of Rhodococcus sp. FXJ9.536.</title>
        <authorList>
            <person name="Huang J."/>
            <person name="Huang Y."/>
        </authorList>
    </citation>
    <scope>NUCLEOTIDE SEQUENCE [LARGE SCALE GENOMIC DNA]</scope>
    <source>
        <strain evidence="1 2">FXJ9.536</strain>
    </source>
</reference>
<comment type="caution">
    <text evidence="1">The sequence shown here is derived from an EMBL/GenBank/DDBJ whole genome shotgun (WGS) entry which is preliminary data.</text>
</comment>
<gene>
    <name evidence="1" type="ORF">NOF53_20945</name>
</gene>
<sequence>MVSTDKKADSGRLLVRCSTPVLFGSPNPPPNAFEHTADALRTLETRAAVGKIALSLRPNNTEGPS</sequence>
<accession>A0ABT1QH41</accession>
<protein>
    <submittedName>
        <fullName evidence="1">Uncharacterized protein</fullName>
    </submittedName>
</protein>
<dbReference type="RefSeq" id="WP_255972296.1">
    <property type="nucleotide sequence ID" value="NZ_JANFQF010000020.1"/>
</dbReference>
<evidence type="ECO:0000313" key="1">
    <source>
        <dbReference type="EMBL" id="MCQ4121599.1"/>
    </source>
</evidence>
<dbReference type="Proteomes" id="UP001524501">
    <property type="component" value="Unassembled WGS sequence"/>
</dbReference>
<name>A0ABT1QH41_9NOCA</name>
<proteinExistence type="predicted"/>
<dbReference type="EMBL" id="JANFQF010000020">
    <property type="protein sequence ID" value="MCQ4121599.1"/>
    <property type="molecule type" value="Genomic_DNA"/>
</dbReference>
<organism evidence="1 2">
    <name type="scientific">Rhodococcus tibetensis</name>
    <dbReference type="NCBI Taxonomy" id="2965064"/>
    <lineage>
        <taxon>Bacteria</taxon>
        <taxon>Bacillati</taxon>
        <taxon>Actinomycetota</taxon>
        <taxon>Actinomycetes</taxon>
        <taxon>Mycobacteriales</taxon>
        <taxon>Nocardiaceae</taxon>
        <taxon>Rhodococcus</taxon>
    </lineage>
</organism>
<keyword evidence="2" id="KW-1185">Reference proteome</keyword>
<evidence type="ECO:0000313" key="2">
    <source>
        <dbReference type="Proteomes" id="UP001524501"/>
    </source>
</evidence>